<protein>
    <recommendedName>
        <fullName evidence="10">Type I restriction enzyme endonuclease subunit</fullName>
        <shortName evidence="10">R protein</shortName>
        <ecNumber evidence="10">3.1.21.3</ecNumber>
    </recommendedName>
</protein>
<dbReference type="CDD" id="cd18030">
    <property type="entry name" value="DEXHc_RE_I_HsdR"/>
    <property type="match status" value="1"/>
</dbReference>
<dbReference type="NCBIfam" id="TIGR00348">
    <property type="entry name" value="hsdR"/>
    <property type="match status" value="1"/>
</dbReference>
<evidence type="ECO:0000256" key="6">
    <source>
        <dbReference type="ARBA" id="ARBA00022759"/>
    </source>
</evidence>
<comment type="caution">
    <text evidence="12">The sequence shown here is derived from an EMBL/GenBank/DDBJ whole genome shotgun (WGS) entry which is preliminary data.</text>
</comment>
<evidence type="ECO:0000256" key="1">
    <source>
        <dbReference type="ARBA" id="ARBA00000851"/>
    </source>
</evidence>
<dbReference type="InterPro" id="IPR055180">
    <property type="entry name" value="HsdR_RecA-like_helicase_dom_2"/>
</dbReference>
<name>A0ABS8DPN3_9GAMM</name>
<evidence type="ECO:0000313" key="13">
    <source>
        <dbReference type="Proteomes" id="UP001319882"/>
    </source>
</evidence>
<dbReference type="PANTHER" id="PTHR30195:SF15">
    <property type="entry name" value="TYPE I RESTRICTION ENZYME HINDI ENDONUCLEASE SUBUNIT"/>
    <property type="match status" value="1"/>
</dbReference>
<evidence type="ECO:0000256" key="9">
    <source>
        <dbReference type="ARBA" id="ARBA00023125"/>
    </source>
</evidence>
<keyword evidence="3" id="KW-0540">Nuclease</keyword>
<dbReference type="InterPro" id="IPR021810">
    <property type="entry name" value="T1RH-like_C"/>
</dbReference>
<evidence type="ECO:0000256" key="4">
    <source>
        <dbReference type="ARBA" id="ARBA00022741"/>
    </source>
</evidence>
<evidence type="ECO:0000259" key="11">
    <source>
        <dbReference type="PROSITE" id="PS51192"/>
    </source>
</evidence>
<sequence>MMNKVFNAAEKHQSQIPALQLLVALGFTPLSQAEALRLRGGRLKNVVLDDILIEQSMRLNRFTHRGREYPFDLQDAHEALRRLKPTPDRLKGLRGTNQEIYDTLVLGTTITKSIDGDSRSHSFRYIDWETPENNVFHVTAEFAVERTASRQTRRCDIVAFVNGIPFVVIENKRPTEDLKKADSQLIGYQREDGIPQLFHFAQLLMTMNRVEARYATVGAKAKFWHGWREEDDAEEALSVMARALPATAAPAPEQMAELASEDEAERLLAAANQPLSIAEAQAIYAGRLADARDHFLALREEGERAVTAQDRTLYALCRPSRLLDLVRRFTVFDGGVRKIARHQQFFGIRRAIETISQHDTRGARKGGVIWHTQGSGKSLTMVMLGRALALESGIENPRIIIVTDRDDLDRQIKGTFKSCDLEPVRATTGAHLLELVRDKTPLITTIINKFDTALKHNQPPDEDPNVFVLVDESHRTQTGRYGGHSQFAAKMRRLLPRACYLGFTGTPLLKKEKNTLQTFSRLIHRYGIDEAVADESVVPLLYEGRLVEQQVSGQVIDRWFDKISVGLSEDQRRDLKRKFSRKDALAKTEQAIRARAFDISEHYRQHWQGTGFKAQLVAPSKAAAVRFKTVLDEIGHVSSAIVISPPDDNEGHEEIDQDARDLVRDFWAKMMAQYKTEEAYNREIVEAFKGSGDPEILIVVSKLLTGFDAPRNTVLYVCKSLKEHNLLQAIARVNRLFGEGDTEKQFGFVIDYEGLLGELDSALTNYNAFEGYEAADLAGTVHDVREEIRKLPQRHDQLWDLFKPVRNKRDMEQFERHLADEACRQDFYARLSAYSRCLHIALSSDKLLDVFDQNKVDALKRDWQQFSELKRSVQIRYQETVDIREFEPKIQKLLDDHVVAMPAETIIDVVNINDPDALKAVVEETGVSEASKADRISSATRRAITENMDEDPTFYKRFSELLEETIRAYREQRLSEREYLQSVVKLASQIARKERGHHVPERLKGDEDGQAFFGILDGQLQTRDEATVAGDEAAIISLDIIEIIKSHLIVDLWSNEMAQNDLRNAIDDYFFDVIRDQKGVDLPVEVLDDLEQKIMNLARARFTT</sequence>
<dbReference type="InterPro" id="IPR027417">
    <property type="entry name" value="P-loop_NTPase"/>
</dbReference>
<dbReference type="InterPro" id="IPR051268">
    <property type="entry name" value="Type-I_R_enzyme_R_subunit"/>
</dbReference>
<gene>
    <name evidence="12" type="ORF">GEV37_03645</name>
</gene>
<keyword evidence="6 12" id="KW-0255">Endonuclease</keyword>
<keyword evidence="7 10" id="KW-0378">Hydrolase</keyword>
<proteinExistence type="inferred from homology"/>
<comment type="similarity">
    <text evidence="2 10">Belongs to the HsdR family.</text>
</comment>
<dbReference type="Pfam" id="PF22679">
    <property type="entry name" value="T1R_D3-like"/>
    <property type="match status" value="1"/>
</dbReference>
<keyword evidence="4 10" id="KW-0547">Nucleotide-binding</keyword>
<accession>A0ABS8DPN3</accession>
<comment type="subunit">
    <text evidence="10">The type I restriction/modification system is composed of three polypeptides R, M and S.</text>
</comment>
<dbReference type="Pfam" id="PF18766">
    <property type="entry name" value="SWI2_SNF2"/>
    <property type="match status" value="1"/>
</dbReference>
<evidence type="ECO:0000256" key="7">
    <source>
        <dbReference type="ARBA" id="ARBA00022801"/>
    </source>
</evidence>
<dbReference type="Gene3D" id="3.40.50.300">
    <property type="entry name" value="P-loop containing nucleotide triphosphate hydrolases"/>
    <property type="match status" value="2"/>
</dbReference>
<keyword evidence="9 10" id="KW-0238">DNA-binding</keyword>
<evidence type="ECO:0000256" key="10">
    <source>
        <dbReference type="RuleBase" id="RU364115"/>
    </source>
</evidence>
<dbReference type="Gene3D" id="3.90.1570.50">
    <property type="match status" value="1"/>
</dbReference>
<dbReference type="CDD" id="cd18800">
    <property type="entry name" value="SF2_C_EcoR124I-like"/>
    <property type="match status" value="1"/>
</dbReference>
<dbReference type="RefSeq" id="WP_227388821.1">
    <property type="nucleotide sequence ID" value="NZ_JBHSCJ010000003.1"/>
</dbReference>
<evidence type="ECO:0000256" key="5">
    <source>
        <dbReference type="ARBA" id="ARBA00022747"/>
    </source>
</evidence>
<evidence type="ECO:0000256" key="3">
    <source>
        <dbReference type="ARBA" id="ARBA00022722"/>
    </source>
</evidence>
<dbReference type="SUPFAM" id="SSF52540">
    <property type="entry name" value="P-loop containing nucleoside triphosphate hydrolases"/>
    <property type="match status" value="1"/>
</dbReference>
<dbReference type="PROSITE" id="PS51192">
    <property type="entry name" value="HELICASE_ATP_BIND_1"/>
    <property type="match status" value="1"/>
</dbReference>
<reference evidence="12 13" key="1">
    <citation type="journal article" date="2021" name="Sci. Rep.">
        <title>Genome analysis of a halophilic bacterium Halomonas malpeensis YU-PRIM-29(T) reveals its exopolysaccharide and pigment producing capabilities.</title>
        <authorList>
            <person name="Athmika"/>
            <person name="Ghate S.D."/>
            <person name="Arun A.B."/>
            <person name="Rao S.S."/>
            <person name="Kumar S.T.A."/>
            <person name="Kandiyil M.K."/>
            <person name="Saptami K."/>
            <person name="Rekha P.D."/>
        </authorList>
    </citation>
    <scope>NUCLEOTIDE SEQUENCE [LARGE SCALE GENOMIC DNA]</scope>
    <source>
        <strain evidence="13">prim 29</strain>
    </source>
</reference>
<dbReference type="GO" id="GO:0004519">
    <property type="term" value="F:endonuclease activity"/>
    <property type="evidence" value="ECO:0007669"/>
    <property type="project" value="UniProtKB-KW"/>
</dbReference>
<dbReference type="CDD" id="cd22332">
    <property type="entry name" value="HsdR_N"/>
    <property type="match status" value="1"/>
</dbReference>
<evidence type="ECO:0000256" key="8">
    <source>
        <dbReference type="ARBA" id="ARBA00022840"/>
    </source>
</evidence>
<comment type="catalytic activity">
    <reaction evidence="1 10">
        <text>Endonucleolytic cleavage of DNA to give random double-stranded fragments with terminal 5'-phosphates, ATP is simultaneously hydrolyzed.</text>
        <dbReference type="EC" id="3.1.21.3"/>
    </reaction>
</comment>
<dbReference type="EMBL" id="WHVL01000001">
    <property type="protein sequence ID" value="MCB8888220.1"/>
    <property type="molecule type" value="Genomic_DNA"/>
</dbReference>
<keyword evidence="13" id="KW-1185">Reference proteome</keyword>
<dbReference type="EC" id="3.1.21.3" evidence="10"/>
<dbReference type="PANTHER" id="PTHR30195">
    <property type="entry name" value="TYPE I SITE-SPECIFIC DEOXYRIBONUCLEASE PROTEIN SUBUNIT M AND R"/>
    <property type="match status" value="1"/>
</dbReference>
<feature type="domain" description="Helicase ATP-binding" evidence="11">
    <location>
        <begin position="358"/>
        <end position="525"/>
    </location>
</feature>
<dbReference type="InterPro" id="IPR004473">
    <property type="entry name" value="Restrct_endonuc_typeI_HsdR"/>
</dbReference>
<evidence type="ECO:0000256" key="2">
    <source>
        <dbReference type="ARBA" id="ARBA00008598"/>
    </source>
</evidence>
<dbReference type="Proteomes" id="UP001319882">
    <property type="component" value="Unassembled WGS sequence"/>
</dbReference>
<organism evidence="12 13">
    <name type="scientific">Vreelandella malpeensis</name>
    <dbReference type="NCBI Taxonomy" id="1172368"/>
    <lineage>
        <taxon>Bacteria</taxon>
        <taxon>Pseudomonadati</taxon>
        <taxon>Pseudomonadota</taxon>
        <taxon>Gammaproteobacteria</taxon>
        <taxon>Oceanospirillales</taxon>
        <taxon>Halomonadaceae</taxon>
        <taxon>Vreelandella</taxon>
    </lineage>
</organism>
<keyword evidence="5 10" id="KW-0680">Restriction system</keyword>
<dbReference type="InterPro" id="IPR040980">
    <property type="entry name" value="SWI2_SNF2"/>
</dbReference>
<dbReference type="SMART" id="SM00487">
    <property type="entry name" value="DEXDc"/>
    <property type="match status" value="1"/>
</dbReference>
<dbReference type="Pfam" id="PF04313">
    <property type="entry name" value="HSDR_N"/>
    <property type="match status" value="1"/>
</dbReference>
<dbReference type="InterPro" id="IPR007409">
    <property type="entry name" value="Restrct_endonuc_type1_HsdR_N"/>
</dbReference>
<comment type="function">
    <text evidence="10">Subunit R is required for both nuclease and ATPase activities, but not for modification.</text>
</comment>
<dbReference type="InterPro" id="IPR014001">
    <property type="entry name" value="Helicase_ATP-bd"/>
</dbReference>
<keyword evidence="8 10" id="KW-0067">ATP-binding</keyword>
<dbReference type="Pfam" id="PF11867">
    <property type="entry name" value="T1RH-like_C"/>
    <property type="match status" value="1"/>
</dbReference>
<evidence type="ECO:0000313" key="12">
    <source>
        <dbReference type="EMBL" id="MCB8888220.1"/>
    </source>
</evidence>